<evidence type="ECO:0008006" key="3">
    <source>
        <dbReference type="Google" id="ProtNLM"/>
    </source>
</evidence>
<sequence>MYVDVDLPARDLATRIAAVLDPVFAAVDDWAERVGGALARLGDAHLPPTAAELDPLVHDLVAPALQEPDSLVTGAGLVAAPHFLADRPWHLAWWQSAGSGELRRLAVETDPEADAFRDHTALEWWRGPLREGRSHVTGPYVDYLCTDDYTVTITTPVRFAGIMAAVVGADLYVERLERVLLPVMEASGQPATLVNASGRIIASADARLATGALLRRDGFAAARDRAHEASGPVVLDGATTLQACGDTSLLLVIGR</sequence>
<organism evidence="1 2">
    <name type="scientific">Agromyces seonyuensis</name>
    <dbReference type="NCBI Taxonomy" id="2662446"/>
    <lineage>
        <taxon>Bacteria</taxon>
        <taxon>Bacillati</taxon>
        <taxon>Actinomycetota</taxon>
        <taxon>Actinomycetes</taxon>
        <taxon>Micrococcales</taxon>
        <taxon>Microbacteriaceae</taxon>
        <taxon>Agromyces</taxon>
    </lineage>
</organism>
<dbReference type="RefSeq" id="WP_160425172.1">
    <property type="nucleotide sequence ID" value="NZ_WSTA01000050.1"/>
</dbReference>
<evidence type="ECO:0000313" key="1">
    <source>
        <dbReference type="EMBL" id="MWB99171.1"/>
    </source>
</evidence>
<dbReference type="EMBL" id="WSTA01000050">
    <property type="protein sequence ID" value="MWB99171.1"/>
    <property type="molecule type" value="Genomic_DNA"/>
</dbReference>
<accession>A0A6I4NYC3</accession>
<dbReference type="CDD" id="cd12913">
    <property type="entry name" value="PDC1_MCP_like"/>
    <property type="match status" value="1"/>
</dbReference>
<gene>
    <name evidence="1" type="ORF">GB864_11520</name>
</gene>
<dbReference type="Gene3D" id="3.30.450.20">
    <property type="entry name" value="PAS domain"/>
    <property type="match status" value="1"/>
</dbReference>
<dbReference type="AlphaFoldDB" id="A0A6I4NYC3"/>
<dbReference type="Proteomes" id="UP000438182">
    <property type="component" value="Unassembled WGS sequence"/>
</dbReference>
<proteinExistence type="predicted"/>
<reference evidence="1 2" key="1">
    <citation type="submission" date="2019-12" db="EMBL/GenBank/DDBJ databases">
        <authorList>
            <person name="Kim Y.S."/>
        </authorList>
    </citation>
    <scope>NUCLEOTIDE SEQUENCE [LARGE SCALE GENOMIC DNA]</scope>
    <source>
        <strain evidence="1 2">MMS17-SY077</strain>
    </source>
</reference>
<evidence type="ECO:0000313" key="2">
    <source>
        <dbReference type="Proteomes" id="UP000438182"/>
    </source>
</evidence>
<name>A0A6I4NYC3_9MICO</name>
<protein>
    <recommendedName>
        <fullName evidence="3">Cache domain-containing protein</fullName>
    </recommendedName>
</protein>
<comment type="caution">
    <text evidence="1">The sequence shown here is derived from an EMBL/GenBank/DDBJ whole genome shotgun (WGS) entry which is preliminary data.</text>
</comment>
<keyword evidence="2" id="KW-1185">Reference proteome</keyword>